<evidence type="ECO:0000313" key="2">
    <source>
        <dbReference type="EMBL" id="EAI8858231.1"/>
    </source>
</evidence>
<protein>
    <submittedName>
        <fullName evidence="4">Uncharacterized protein</fullName>
    </submittedName>
</protein>
<name>A0A5L8JLX0_CAMFE</name>
<dbReference type="Gene3D" id="3.40.50.360">
    <property type="match status" value="1"/>
</dbReference>
<dbReference type="AlphaFoldDB" id="A0A5L8JLX0"/>
<evidence type="ECO:0000313" key="1">
    <source>
        <dbReference type="EMBL" id="EAI5407719.1"/>
    </source>
</evidence>
<proteinExistence type="predicted"/>
<keyword evidence="5" id="KW-1185">Reference proteome</keyword>
<dbReference type="Proteomes" id="UP000557842">
    <property type="component" value="Unassembled WGS sequence"/>
</dbReference>
<dbReference type="RefSeq" id="WP_002847848.1">
    <property type="nucleotide sequence ID" value="NZ_AABUZP020000066.1"/>
</dbReference>
<reference evidence="4 6" key="1">
    <citation type="submission" date="2018-05" db="EMBL/GenBank/DDBJ databases">
        <authorList>
            <consortium name="PulseNet: The National Subtyping Network for Foodborne Disease Surveillance"/>
            <person name="Tarr C.L."/>
            <person name="Trees E."/>
            <person name="Katz L.S."/>
            <person name="Carleton-Romer H.A."/>
            <person name="Stroika S."/>
            <person name="Kucerova Z."/>
            <person name="Roache K.F."/>
            <person name="Sabol A.L."/>
            <person name="Besser J."/>
            <person name="Gerner-Smidt P."/>
        </authorList>
    </citation>
    <scope>NUCLEOTIDE SEQUENCE</scope>
    <source>
        <strain evidence="3">2014D-0197</strain>
        <strain evidence="1 6">2016D-0221</strain>
        <strain evidence="4">D4313</strain>
        <strain evidence="2 5">PNUSAC001503</strain>
    </source>
</reference>
<evidence type="ECO:0000313" key="4">
    <source>
        <dbReference type="EMBL" id="EAK0468685.1"/>
    </source>
</evidence>
<comment type="caution">
    <text evidence="4">The sequence shown here is derived from an EMBL/GenBank/DDBJ whole genome shotgun (WGS) entry which is preliminary data.</text>
</comment>
<dbReference type="EMBL" id="AACCXM010000003">
    <property type="protein sequence ID" value="EAK0468685.1"/>
    <property type="molecule type" value="Genomic_DNA"/>
</dbReference>
<dbReference type="InterPro" id="IPR029039">
    <property type="entry name" value="Flavoprotein-like_sf"/>
</dbReference>
<gene>
    <name evidence="3" type="ORF">AAH17_01860</name>
    <name evidence="4" type="ORF">AAH24_04815</name>
    <name evidence="1" type="ORF">BVH53_03250</name>
    <name evidence="2" type="ORF">CX802_00010</name>
</gene>
<sequence length="110" mass="12836">MNNRRDFIKFMLLIIDMPNKIFASSGSKTLVVYYLHTLNTHILASYIQHIVGADMLKLETFDTYLINYDQMVSLAAKKQSLKKKPKEICSLIQSKSHLTCLFQIYKIYQI</sequence>
<evidence type="ECO:0000313" key="6">
    <source>
        <dbReference type="Proteomes" id="UP000557842"/>
    </source>
</evidence>
<dbReference type="EMBL" id="AABTCC010000001">
    <property type="protein sequence ID" value="EAI8858231.1"/>
    <property type="molecule type" value="Genomic_DNA"/>
</dbReference>
<dbReference type="Proteomes" id="UP000535509">
    <property type="component" value="Unassembled WGS sequence"/>
</dbReference>
<organism evidence="4">
    <name type="scientific">Campylobacter fetus</name>
    <dbReference type="NCBI Taxonomy" id="196"/>
    <lineage>
        <taxon>Bacteria</taxon>
        <taxon>Pseudomonadati</taxon>
        <taxon>Campylobacterota</taxon>
        <taxon>Epsilonproteobacteria</taxon>
        <taxon>Campylobacterales</taxon>
        <taxon>Campylobacteraceae</taxon>
        <taxon>Campylobacter</taxon>
    </lineage>
</organism>
<evidence type="ECO:0000313" key="5">
    <source>
        <dbReference type="Proteomes" id="UP000535509"/>
    </source>
</evidence>
<dbReference type="EMBL" id="AABQDW010000004">
    <property type="protein sequence ID" value="EAI5407719.1"/>
    <property type="molecule type" value="Genomic_DNA"/>
</dbReference>
<evidence type="ECO:0000313" key="3">
    <source>
        <dbReference type="EMBL" id="EAK0452409.1"/>
    </source>
</evidence>
<dbReference type="GeneID" id="61065605"/>
<accession>A0A5L8JLX0</accession>
<dbReference type="EMBL" id="AACCXK010000003">
    <property type="protein sequence ID" value="EAK0452409.1"/>
    <property type="molecule type" value="Genomic_DNA"/>
</dbReference>